<dbReference type="AlphaFoldDB" id="A0A8S4RF40"/>
<accession>A0A8S4RF40</accession>
<proteinExistence type="predicted"/>
<evidence type="ECO:0000256" key="1">
    <source>
        <dbReference type="SAM" id="SignalP"/>
    </source>
</evidence>
<reference evidence="2" key="1">
    <citation type="submission" date="2022-03" db="EMBL/GenBank/DDBJ databases">
        <authorList>
            <person name="Lindestad O."/>
        </authorList>
    </citation>
    <scope>NUCLEOTIDE SEQUENCE</scope>
</reference>
<sequence length="253" mass="29151">MWPLTLGFVFITMVAFAYQEPIESLQHVLVYPMEPGTKKTKREVSAVRTRVDFNKFVEEKLIQHTQALEHLVKLAQQNEETIKQLVAILSRDFEKPKLPEKLEVHNKTRRSSINSDPPIVRFGRNVPKYGMLFKDLILSEMRSDDEPLAVAEHDISSSKSESRRSFGSRPLIVPQVQNEDQPSPWCSVAILCRRSIDPVCGYDDNFGYGKFDDICHMLQVNCYWKYKSMGFEFPYGIDTSANEAMVFLPLIEI</sequence>
<comment type="caution">
    <text evidence="2">The sequence shown here is derived from an EMBL/GenBank/DDBJ whole genome shotgun (WGS) entry which is preliminary data.</text>
</comment>
<organism evidence="2 3">
    <name type="scientific">Pararge aegeria aegeria</name>
    <dbReference type="NCBI Taxonomy" id="348720"/>
    <lineage>
        <taxon>Eukaryota</taxon>
        <taxon>Metazoa</taxon>
        <taxon>Ecdysozoa</taxon>
        <taxon>Arthropoda</taxon>
        <taxon>Hexapoda</taxon>
        <taxon>Insecta</taxon>
        <taxon>Pterygota</taxon>
        <taxon>Neoptera</taxon>
        <taxon>Endopterygota</taxon>
        <taxon>Lepidoptera</taxon>
        <taxon>Glossata</taxon>
        <taxon>Ditrysia</taxon>
        <taxon>Papilionoidea</taxon>
        <taxon>Nymphalidae</taxon>
        <taxon>Satyrinae</taxon>
        <taxon>Satyrini</taxon>
        <taxon>Parargina</taxon>
        <taxon>Pararge</taxon>
    </lineage>
</organism>
<evidence type="ECO:0000313" key="2">
    <source>
        <dbReference type="EMBL" id="CAH2235477.1"/>
    </source>
</evidence>
<feature type="signal peptide" evidence="1">
    <location>
        <begin position="1"/>
        <end position="19"/>
    </location>
</feature>
<dbReference type="InterPro" id="IPR036058">
    <property type="entry name" value="Kazal_dom_sf"/>
</dbReference>
<evidence type="ECO:0000313" key="3">
    <source>
        <dbReference type="Proteomes" id="UP000838756"/>
    </source>
</evidence>
<dbReference type="OrthoDB" id="7483363at2759"/>
<dbReference type="Proteomes" id="UP000838756">
    <property type="component" value="Unassembled WGS sequence"/>
</dbReference>
<keyword evidence="1" id="KW-0732">Signal</keyword>
<name>A0A8S4RF40_9NEOP</name>
<feature type="chain" id="PRO_5035757526" evidence="1">
    <location>
        <begin position="20"/>
        <end position="253"/>
    </location>
</feature>
<dbReference type="EMBL" id="CAKXAJ010025125">
    <property type="protein sequence ID" value="CAH2235477.1"/>
    <property type="molecule type" value="Genomic_DNA"/>
</dbReference>
<dbReference type="SUPFAM" id="SSF100895">
    <property type="entry name" value="Kazal-type serine protease inhibitors"/>
    <property type="match status" value="1"/>
</dbReference>
<protein>
    <submittedName>
        <fullName evidence="2">Jg8943 protein</fullName>
    </submittedName>
</protein>
<gene>
    <name evidence="2" type="primary">jg8943</name>
    <name evidence="2" type="ORF">PAEG_LOCUS13121</name>
</gene>
<keyword evidence="3" id="KW-1185">Reference proteome</keyword>